<dbReference type="RefSeq" id="XP_064661276.1">
    <property type="nucleotide sequence ID" value="XM_064799937.1"/>
</dbReference>
<reference evidence="1 2" key="1">
    <citation type="submission" date="2023-08" db="EMBL/GenBank/DDBJ databases">
        <title>Black Yeasts Isolated from many extreme environments.</title>
        <authorList>
            <person name="Coleine C."/>
            <person name="Stajich J.E."/>
            <person name="Selbmann L."/>
        </authorList>
    </citation>
    <scope>NUCLEOTIDE SEQUENCE [LARGE SCALE GENOMIC DNA]</scope>
    <source>
        <strain evidence="1 2">CCFEE 5935</strain>
    </source>
</reference>
<dbReference type="EMBL" id="JAVRRT010000004">
    <property type="protein sequence ID" value="KAK5172558.1"/>
    <property type="molecule type" value="Genomic_DNA"/>
</dbReference>
<evidence type="ECO:0000313" key="2">
    <source>
        <dbReference type="Proteomes" id="UP001337655"/>
    </source>
</evidence>
<name>A0AAV9PGY4_9PEZI</name>
<dbReference type="GeneID" id="89924025"/>
<evidence type="ECO:0000313" key="1">
    <source>
        <dbReference type="EMBL" id="KAK5172558.1"/>
    </source>
</evidence>
<organism evidence="1 2">
    <name type="scientific">Saxophila tyrrhenica</name>
    <dbReference type="NCBI Taxonomy" id="1690608"/>
    <lineage>
        <taxon>Eukaryota</taxon>
        <taxon>Fungi</taxon>
        <taxon>Dikarya</taxon>
        <taxon>Ascomycota</taxon>
        <taxon>Pezizomycotina</taxon>
        <taxon>Dothideomycetes</taxon>
        <taxon>Dothideomycetidae</taxon>
        <taxon>Mycosphaerellales</taxon>
        <taxon>Extremaceae</taxon>
        <taxon>Saxophila</taxon>
    </lineage>
</organism>
<proteinExistence type="predicted"/>
<dbReference type="Proteomes" id="UP001337655">
    <property type="component" value="Unassembled WGS sequence"/>
</dbReference>
<comment type="caution">
    <text evidence="1">The sequence shown here is derived from an EMBL/GenBank/DDBJ whole genome shotgun (WGS) entry which is preliminary data.</text>
</comment>
<gene>
    <name evidence="1" type="ORF">LTR77_002678</name>
</gene>
<keyword evidence="2" id="KW-1185">Reference proteome</keyword>
<protein>
    <submittedName>
        <fullName evidence="1">Uncharacterized protein</fullName>
    </submittedName>
</protein>
<sequence>MDLPRLITIRMEYLFLNKNRLPTRDLSSLFSRFKQSYETTATAENLARGMLEDDAWPEREAFLISKPHPRNVYRVATFVWTIDPDGKALLVTNQATDEDSIMANVATLQSDVDSTESEGEEQALAYQNFYEQKWEAESSLLKFHEPADLQSKCTEYAPDDIASACTACPRTPAMVVQDEIRREIAERAREARRVERVERARRAAEGA</sequence>
<dbReference type="AlphaFoldDB" id="A0AAV9PGY4"/>
<accession>A0AAV9PGY4</accession>